<accession>A0ABU7M9T1</accession>
<dbReference type="Proteomes" id="UP001347146">
    <property type="component" value="Unassembled WGS sequence"/>
</dbReference>
<feature type="transmembrane region" description="Helical" evidence="1">
    <location>
        <begin position="155"/>
        <end position="180"/>
    </location>
</feature>
<gene>
    <name evidence="2" type="ORF">VZC37_05990</name>
</gene>
<comment type="caution">
    <text evidence="2">The sequence shown here is derived from an EMBL/GenBank/DDBJ whole genome shotgun (WGS) entry which is preliminary data.</text>
</comment>
<evidence type="ECO:0000313" key="3">
    <source>
        <dbReference type="Proteomes" id="UP001347146"/>
    </source>
</evidence>
<dbReference type="InterPro" id="IPR015943">
    <property type="entry name" value="WD40/YVTN_repeat-like_dom_sf"/>
</dbReference>
<dbReference type="SUPFAM" id="SSF50998">
    <property type="entry name" value="Quinoprotein alcohol dehydrogenase-like"/>
    <property type="match status" value="1"/>
</dbReference>
<dbReference type="Gene3D" id="2.130.10.10">
    <property type="entry name" value="YVTN repeat-like/Quinoprotein amine dehydrogenase"/>
    <property type="match status" value="1"/>
</dbReference>
<feature type="transmembrane region" description="Helical" evidence="1">
    <location>
        <begin position="52"/>
        <end position="72"/>
    </location>
</feature>
<keyword evidence="1" id="KW-0472">Membrane</keyword>
<protein>
    <submittedName>
        <fullName evidence="2">PQQ-binding-like beta-propeller repeat protein</fullName>
    </submittedName>
</protein>
<reference evidence="2 3" key="1">
    <citation type="submission" date="2024-01" db="EMBL/GenBank/DDBJ databases">
        <title>Draft genome sequence of Gordonia sp. LSe1-13.</title>
        <authorList>
            <person name="Suphannarot A."/>
            <person name="Mingma R."/>
        </authorList>
    </citation>
    <scope>NUCLEOTIDE SEQUENCE [LARGE SCALE GENOMIC DNA]</scope>
    <source>
        <strain evidence="2 3">LSe1-13</strain>
    </source>
</reference>
<keyword evidence="1" id="KW-0812">Transmembrane</keyword>
<dbReference type="RefSeq" id="WP_330431482.1">
    <property type="nucleotide sequence ID" value="NZ_JAZDUF010000001.1"/>
</dbReference>
<feature type="transmembrane region" description="Helical" evidence="1">
    <location>
        <begin position="120"/>
        <end position="143"/>
    </location>
</feature>
<evidence type="ECO:0000313" key="2">
    <source>
        <dbReference type="EMBL" id="MEE3849873.1"/>
    </source>
</evidence>
<keyword evidence="3" id="KW-1185">Reference proteome</keyword>
<sequence>MRPQLSDAMWRGIFVACAVGLSVGASLTSLYAFVSRRPDRLVGGDLSSASEFLAFSLASTCLAMVLVGLCCWSVVRGRQTAKSAAWILAAYVSIAAWVYLSDITDAAYSDLSVPGAHPSIALAQLSWVVLACSAIALLAASVVPESKPVRGAGRISFIAASVVIAAVVPVGVGGAAAVVAHTATSAAPVPIPEEPASVGTQVAYRIESVRGMQVIPAGPGFVTYDGETVTAHDGATGAARWSTSADLADECAPSRVQSTGTSTTSVVLVGCAVDVDDPESNSYIMGVDAMTGERLWTNAENWTVRARSVTDSVAVAVSRVAADDIEIGSLDTRTGTVRWSRSAPNCFDPAGMATVDRSVVVAESCARREAVAVHVFDATSGNERRLRLPAPPAIAGAERVSAEIFAVSGASAAIRLQPDDDYGEQLSFLLDTEADTPEPLYGDATDPGYRELREGRYPGEVTQLRNMSYPDFVELLTMPGGDVRRIPGVRMLARDDLYADQIWAQVGDQSMTAAAYDGDYELVTVDRGGIVDRRVSPCGEEVEGGVTVVPGSVVLVCYPGRNDEPTRDGVEVIGLR</sequence>
<dbReference type="EMBL" id="JAZDUF010000001">
    <property type="protein sequence ID" value="MEE3849873.1"/>
    <property type="molecule type" value="Genomic_DNA"/>
</dbReference>
<dbReference type="InterPro" id="IPR011047">
    <property type="entry name" value="Quinoprotein_ADH-like_sf"/>
</dbReference>
<feature type="transmembrane region" description="Helical" evidence="1">
    <location>
        <begin position="12"/>
        <end position="32"/>
    </location>
</feature>
<name>A0ABU7M9T1_9ACTN</name>
<keyword evidence="1" id="KW-1133">Transmembrane helix</keyword>
<proteinExistence type="predicted"/>
<organism evidence="2 3">
    <name type="scientific">Gordonia sesuvii</name>
    <dbReference type="NCBI Taxonomy" id="3116777"/>
    <lineage>
        <taxon>Bacteria</taxon>
        <taxon>Bacillati</taxon>
        <taxon>Actinomycetota</taxon>
        <taxon>Actinomycetes</taxon>
        <taxon>Mycobacteriales</taxon>
        <taxon>Gordoniaceae</taxon>
        <taxon>Gordonia</taxon>
    </lineage>
</organism>
<evidence type="ECO:0000256" key="1">
    <source>
        <dbReference type="SAM" id="Phobius"/>
    </source>
</evidence>
<feature type="transmembrane region" description="Helical" evidence="1">
    <location>
        <begin position="84"/>
        <end position="100"/>
    </location>
</feature>